<dbReference type="Proteomes" id="UP001597131">
    <property type="component" value="Unassembled WGS sequence"/>
</dbReference>
<protein>
    <submittedName>
        <fullName evidence="2">Methylmalonyl-CoA mutase subunit beta</fullName>
    </submittedName>
</protein>
<dbReference type="PANTHER" id="PTHR48101:SF1">
    <property type="entry name" value="METHYLMALONYL-COA MUTASE, LARGE SUBUNIT"/>
    <property type="match status" value="1"/>
</dbReference>
<comment type="caution">
    <text evidence="2">The sequence shown here is derived from an EMBL/GenBank/DDBJ whole genome shotgun (WGS) entry which is preliminary data.</text>
</comment>
<name>A0ABW3NSR8_9FLAO</name>
<evidence type="ECO:0000313" key="2">
    <source>
        <dbReference type="EMBL" id="MFD1095509.1"/>
    </source>
</evidence>
<dbReference type="RefSeq" id="WP_380744308.1">
    <property type="nucleotide sequence ID" value="NZ_JBHTLI010000001.1"/>
</dbReference>
<sequence length="463" mass="53744">MKESLFQEFEEVSAKQWKQKIQFDLKGADYNEKLVYRSLDGIDVKPFYNAEDIEEPVKTPSPKNWSICEKIYVASVEKSNEKAKRVLEKGAESLWFIIPSEDVSPETLFAGLDLENTAIYLRLEFLSADYFKRLRTYLEGENTKFYLHTDIIGNLARTGNWFHNLEKDHELLEEIVQNSGRFQSVISVDARLYQNAGANIPQQLAYSLAHVNEYLNHFDSFKNTDWKNDFLPQFLIASGPNYFFEIAKIRALRWLYSTLAKEYQLPETCHILAQPTKRNKTLYDYNVNLLRTTTESMSAILGGADAIYNIPYDSFYHKNNEFGDRIARNQLLVMKNEAYLDKVANAAEGAYYIESLTKQFAEMALDIFKEIEKGGGFMKQLKAGVIQHKIKESATREQELFDKGELVLIGTNKFENPQDKMENEIELYPFLKKDPRKTLIEPVLERRLSENLEQERLKQEKAG</sequence>
<accession>A0ABW3NSR8</accession>
<keyword evidence="3" id="KW-1185">Reference proteome</keyword>
<dbReference type="InterPro" id="IPR006099">
    <property type="entry name" value="MeMalonylCoA_mutase_a/b_cat"/>
</dbReference>
<feature type="domain" description="Methylmalonyl-CoA mutase alpha/beta chain catalytic" evidence="1">
    <location>
        <begin position="147"/>
        <end position="426"/>
    </location>
</feature>
<dbReference type="CDD" id="cd03677">
    <property type="entry name" value="MM_CoA_mutase_beta"/>
    <property type="match status" value="1"/>
</dbReference>
<dbReference type="SUPFAM" id="SSF51703">
    <property type="entry name" value="Cobalamin (vitamin B12)-dependent enzymes"/>
    <property type="match status" value="1"/>
</dbReference>
<dbReference type="PANTHER" id="PTHR48101">
    <property type="entry name" value="METHYLMALONYL-COA MUTASE, MITOCHONDRIAL-RELATED"/>
    <property type="match status" value="1"/>
</dbReference>
<evidence type="ECO:0000259" key="1">
    <source>
        <dbReference type="Pfam" id="PF01642"/>
    </source>
</evidence>
<dbReference type="EMBL" id="JBHTLI010000001">
    <property type="protein sequence ID" value="MFD1095509.1"/>
    <property type="molecule type" value="Genomic_DNA"/>
</dbReference>
<dbReference type="Gene3D" id="3.20.20.240">
    <property type="entry name" value="Methylmalonyl-CoA mutase"/>
    <property type="match status" value="1"/>
</dbReference>
<organism evidence="2 3">
    <name type="scientific">Salegentibacter chungangensis</name>
    <dbReference type="NCBI Taxonomy" id="1335724"/>
    <lineage>
        <taxon>Bacteria</taxon>
        <taxon>Pseudomonadati</taxon>
        <taxon>Bacteroidota</taxon>
        <taxon>Flavobacteriia</taxon>
        <taxon>Flavobacteriales</taxon>
        <taxon>Flavobacteriaceae</taxon>
        <taxon>Salegentibacter</taxon>
    </lineage>
</organism>
<evidence type="ECO:0000313" key="3">
    <source>
        <dbReference type="Proteomes" id="UP001597131"/>
    </source>
</evidence>
<reference evidence="3" key="1">
    <citation type="journal article" date="2019" name="Int. J. Syst. Evol. Microbiol.">
        <title>The Global Catalogue of Microorganisms (GCM) 10K type strain sequencing project: providing services to taxonomists for standard genome sequencing and annotation.</title>
        <authorList>
            <consortium name="The Broad Institute Genomics Platform"/>
            <consortium name="The Broad Institute Genome Sequencing Center for Infectious Disease"/>
            <person name="Wu L."/>
            <person name="Ma J."/>
        </authorList>
    </citation>
    <scope>NUCLEOTIDE SEQUENCE [LARGE SCALE GENOMIC DNA]</scope>
    <source>
        <strain evidence="3">CCUG 64793</strain>
    </source>
</reference>
<proteinExistence type="predicted"/>
<gene>
    <name evidence="2" type="ORF">ACFQ3Q_07105</name>
</gene>
<dbReference type="Pfam" id="PF01642">
    <property type="entry name" value="MM_CoA_mutase"/>
    <property type="match status" value="1"/>
</dbReference>
<dbReference type="InterPro" id="IPR016176">
    <property type="entry name" value="Cbl-dep_enz_cat"/>
</dbReference>